<dbReference type="PANTHER" id="PTHR43432:SF3">
    <property type="entry name" value="SLR0285 PROTEIN"/>
    <property type="match status" value="1"/>
</dbReference>
<keyword evidence="3" id="KW-0411">Iron-sulfur</keyword>
<dbReference type="Pfam" id="PF04055">
    <property type="entry name" value="Radical_SAM"/>
    <property type="match status" value="1"/>
</dbReference>
<name>A0ABW5C0I8_9BACI</name>
<evidence type="ECO:0000256" key="1">
    <source>
        <dbReference type="ARBA" id="ARBA00022723"/>
    </source>
</evidence>
<keyword evidence="1" id="KW-0479">Metal-binding</keyword>
<dbReference type="InterPro" id="IPR040086">
    <property type="entry name" value="MJ0683-like"/>
</dbReference>
<feature type="domain" description="Radical SAM core" evidence="4">
    <location>
        <begin position="20"/>
        <end position="245"/>
    </location>
</feature>
<dbReference type="CDD" id="cd01335">
    <property type="entry name" value="Radical_SAM"/>
    <property type="match status" value="1"/>
</dbReference>
<dbReference type="InterPro" id="IPR058240">
    <property type="entry name" value="rSAM_sf"/>
</dbReference>
<keyword evidence="6" id="KW-1185">Reference proteome</keyword>
<accession>A0ABW5C0I8</accession>
<dbReference type="InterPro" id="IPR007197">
    <property type="entry name" value="rSAM"/>
</dbReference>
<dbReference type="RefSeq" id="WP_247343379.1">
    <property type="nucleotide sequence ID" value="NZ_CP095550.1"/>
</dbReference>
<evidence type="ECO:0000259" key="4">
    <source>
        <dbReference type="PROSITE" id="PS51918"/>
    </source>
</evidence>
<dbReference type="SFLD" id="SFLDS00029">
    <property type="entry name" value="Radical_SAM"/>
    <property type="match status" value="1"/>
</dbReference>
<evidence type="ECO:0000313" key="5">
    <source>
        <dbReference type="EMBL" id="MFD2214601.1"/>
    </source>
</evidence>
<evidence type="ECO:0000313" key="6">
    <source>
        <dbReference type="Proteomes" id="UP001597318"/>
    </source>
</evidence>
<dbReference type="Gene3D" id="3.80.30.30">
    <property type="match status" value="1"/>
</dbReference>
<evidence type="ECO:0000256" key="2">
    <source>
        <dbReference type="ARBA" id="ARBA00023004"/>
    </source>
</evidence>
<dbReference type="InterPro" id="IPR006638">
    <property type="entry name" value="Elp3/MiaA/NifB-like_rSAM"/>
</dbReference>
<gene>
    <name evidence="5" type="ORF">ACFSKK_12990</name>
</gene>
<dbReference type="PROSITE" id="PS51918">
    <property type="entry name" value="RADICAL_SAM"/>
    <property type="match status" value="1"/>
</dbReference>
<proteinExistence type="predicted"/>
<protein>
    <submittedName>
        <fullName evidence="5">Radical SAM protein</fullName>
    </submittedName>
</protein>
<dbReference type="EMBL" id="JBHUIK010000002">
    <property type="protein sequence ID" value="MFD2214601.1"/>
    <property type="molecule type" value="Genomic_DNA"/>
</dbReference>
<evidence type="ECO:0000256" key="3">
    <source>
        <dbReference type="ARBA" id="ARBA00023014"/>
    </source>
</evidence>
<dbReference type="SFLD" id="SFLDG01084">
    <property type="entry name" value="Uncharacterised_Radical_SAM_Su"/>
    <property type="match status" value="1"/>
</dbReference>
<sequence length="273" mass="31434">MKPTIDYKIPKKILTPTSGFLYGYTHSLNPYAGCSFACSYCYVRQSPVGLFRKQEWGTWVDVKQESHDKLSREIKNLRKRDKPVTIFMSLSTDPYQPVEYKELITRALLEAMAENPPDFLFVQTRSPLVTRDIDLFHKLREKLRISITVETDDDDVRKRFTPQAPPIQARLKAISQLKEANLPVQVAVAPVLPFSNEFPKILSSLVSRIVVDDYSGDGSQGKRSERLNIRELYKTEELDTWYGKNTYQLAVEKLKQSLSSDQILISQEGFMPY</sequence>
<comment type="caution">
    <text evidence="5">The sequence shown here is derived from an EMBL/GenBank/DDBJ whole genome shotgun (WGS) entry which is preliminary data.</text>
</comment>
<dbReference type="PANTHER" id="PTHR43432">
    <property type="entry name" value="SLR0285 PROTEIN"/>
    <property type="match status" value="1"/>
</dbReference>
<dbReference type="SUPFAM" id="SSF102114">
    <property type="entry name" value="Radical SAM enzymes"/>
    <property type="match status" value="1"/>
</dbReference>
<keyword evidence="2" id="KW-0408">Iron</keyword>
<dbReference type="SMART" id="SM00729">
    <property type="entry name" value="Elp3"/>
    <property type="match status" value="1"/>
</dbReference>
<reference evidence="6" key="1">
    <citation type="journal article" date="2019" name="Int. J. Syst. Evol. Microbiol.">
        <title>The Global Catalogue of Microorganisms (GCM) 10K type strain sequencing project: providing services to taxonomists for standard genome sequencing and annotation.</title>
        <authorList>
            <consortium name="The Broad Institute Genomics Platform"/>
            <consortium name="The Broad Institute Genome Sequencing Center for Infectious Disease"/>
            <person name="Wu L."/>
            <person name="Ma J."/>
        </authorList>
    </citation>
    <scope>NUCLEOTIDE SEQUENCE [LARGE SCALE GENOMIC DNA]</scope>
    <source>
        <strain evidence="6">CGMCC 1.15474</strain>
    </source>
</reference>
<organism evidence="5 6">
    <name type="scientific">Metabacillus endolithicus</name>
    <dbReference type="NCBI Taxonomy" id="1535204"/>
    <lineage>
        <taxon>Bacteria</taxon>
        <taxon>Bacillati</taxon>
        <taxon>Bacillota</taxon>
        <taxon>Bacilli</taxon>
        <taxon>Bacillales</taxon>
        <taxon>Bacillaceae</taxon>
        <taxon>Metabacillus</taxon>
    </lineage>
</organism>
<dbReference type="Proteomes" id="UP001597318">
    <property type="component" value="Unassembled WGS sequence"/>
</dbReference>